<dbReference type="InParanoid" id="A0A1C7MZY0"/>
<keyword evidence="2" id="KW-1185">Reference proteome</keyword>
<comment type="caution">
    <text evidence="1">The sequence shown here is derived from an EMBL/GenBank/DDBJ whole genome shotgun (WGS) entry which is preliminary data.</text>
</comment>
<protein>
    <submittedName>
        <fullName evidence="1">Uncharacterized protein</fullName>
    </submittedName>
</protein>
<sequence>MFLKKKDNILIDTTYVRNVNKLKQFLGSQNEENTYYFFGTLLVGRKYLQRRFIETCWDMESSVCQTLLGEGLTMDDHTVFEGYRSLPADAKITRVKIERLPLIHPLRFREQMVERFSHFGAVLDSGLHMDSSVIYGQGYVVLNLNEPHATGPQSLG</sequence>
<dbReference type="AlphaFoldDB" id="A0A1C7MZY0"/>
<dbReference type="Proteomes" id="UP000093000">
    <property type="component" value="Unassembled WGS sequence"/>
</dbReference>
<organism evidence="1 2">
    <name type="scientific">Choanephora cucurbitarum</name>
    <dbReference type="NCBI Taxonomy" id="101091"/>
    <lineage>
        <taxon>Eukaryota</taxon>
        <taxon>Fungi</taxon>
        <taxon>Fungi incertae sedis</taxon>
        <taxon>Mucoromycota</taxon>
        <taxon>Mucoromycotina</taxon>
        <taxon>Mucoromycetes</taxon>
        <taxon>Mucorales</taxon>
        <taxon>Mucorineae</taxon>
        <taxon>Choanephoraceae</taxon>
        <taxon>Choanephoroideae</taxon>
        <taxon>Choanephora</taxon>
    </lineage>
</organism>
<dbReference type="EMBL" id="LUGH01000863">
    <property type="protein sequence ID" value="OBZ82455.1"/>
    <property type="molecule type" value="Genomic_DNA"/>
</dbReference>
<reference evidence="1 2" key="1">
    <citation type="submission" date="2016-03" db="EMBL/GenBank/DDBJ databases">
        <title>Choanephora cucurbitarum.</title>
        <authorList>
            <person name="Min B."/>
            <person name="Park H."/>
            <person name="Park J.-H."/>
            <person name="Shin H.-D."/>
            <person name="Choi I.-G."/>
        </authorList>
    </citation>
    <scope>NUCLEOTIDE SEQUENCE [LARGE SCALE GENOMIC DNA]</scope>
    <source>
        <strain evidence="1 2">KUS-F28377</strain>
    </source>
</reference>
<evidence type="ECO:0000313" key="1">
    <source>
        <dbReference type="EMBL" id="OBZ82455.1"/>
    </source>
</evidence>
<gene>
    <name evidence="1" type="ORF">A0J61_09498</name>
</gene>
<name>A0A1C7MZY0_9FUNG</name>
<accession>A0A1C7MZY0</accession>
<evidence type="ECO:0000313" key="2">
    <source>
        <dbReference type="Proteomes" id="UP000093000"/>
    </source>
</evidence>
<dbReference type="OrthoDB" id="2241864at2759"/>
<proteinExistence type="predicted"/>